<feature type="compositionally biased region" description="Basic and acidic residues" evidence="1">
    <location>
        <begin position="105"/>
        <end position="130"/>
    </location>
</feature>
<evidence type="ECO:0000313" key="3">
    <source>
        <dbReference type="Proteomes" id="UP000310066"/>
    </source>
</evidence>
<name>A0A4U0UV98_9PEZI</name>
<dbReference type="PANTHER" id="PTHR13507">
    <property type="entry name" value="PRKR-INTERACTING PROTEIN 1"/>
    <property type="match status" value="1"/>
</dbReference>
<feature type="compositionally biased region" description="Basic residues" evidence="1">
    <location>
        <begin position="131"/>
        <end position="146"/>
    </location>
</feature>
<evidence type="ECO:0000256" key="1">
    <source>
        <dbReference type="SAM" id="MobiDB-lite"/>
    </source>
</evidence>
<dbReference type="OrthoDB" id="10067079at2759"/>
<feature type="compositionally biased region" description="Basic residues" evidence="1">
    <location>
        <begin position="16"/>
        <end position="25"/>
    </location>
</feature>
<reference evidence="2 3" key="1">
    <citation type="submission" date="2017-03" db="EMBL/GenBank/DDBJ databases">
        <title>Genomes of endolithic fungi from Antarctica.</title>
        <authorList>
            <person name="Coleine C."/>
            <person name="Masonjones S."/>
            <person name="Stajich J.E."/>
        </authorList>
    </citation>
    <scope>NUCLEOTIDE SEQUENCE [LARGE SCALE GENOMIC DNA]</scope>
    <source>
        <strain evidence="2 3">CCFEE 5311</strain>
    </source>
</reference>
<dbReference type="Proteomes" id="UP000310066">
    <property type="component" value="Unassembled WGS sequence"/>
</dbReference>
<feature type="compositionally biased region" description="Low complexity" evidence="1">
    <location>
        <begin position="1"/>
        <end position="12"/>
    </location>
</feature>
<proteinExistence type="predicted"/>
<dbReference type="InterPro" id="IPR009548">
    <property type="entry name" value="Prkrip1"/>
</dbReference>
<dbReference type="STRING" id="329885.A0A4U0UV98"/>
<dbReference type="EMBL" id="NAJP01000035">
    <property type="protein sequence ID" value="TKA40010.1"/>
    <property type="molecule type" value="Genomic_DNA"/>
</dbReference>
<evidence type="ECO:0000313" key="2">
    <source>
        <dbReference type="EMBL" id="TKA40010.1"/>
    </source>
</evidence>
<protein>
    <recommendedName>
        <fullName evidence="4">PRKR-interacting protein 1</fullName>
    </recommendedName>
</protein>
<dbReference type="AlphaFoldDB" id="A0A4U0UV98"/>
<accession>A0A4U0UV98</accession>
<dbReference type="GO" id="GO:0005730">
    <property type="term" value="C:nucleolus"/>
    <property type="evidence" value="ECO:0007669"/>
    <property type="project" value="TreeGrafter"/>
</dbReference>
<dbReference type="GO" id="GO:0004860">
    <property type="term" value="F:protein kinase inhibitor activity"/>
    <property type="evidence" value="ECO:0007669"/>
    <property type="project" value="TreeGrafter"/>
</dbReference>
<dbReference type="GO" id="GO:0019901">
    <property type="term" value="F:protein kinase binding"/>
    <property type="evidence" value="ECO:0007669"/>
    <property type="project" value="TreeGrafter"/>
</dbReference>
<feature type="compositionally biased region" description="Basic and acidic residues" evidence="1">
    <location>
        <begin position="180"/>
        <end position="189"/>
    </location>
</feature>
<dbReference type="PANTHER" id="PTHR13507:SF0">
    <property type="entry name" value="PRKR-INTERACTING PROTEIN 1"/>
    <property type="match status" value="1"/>
</dbReference>
<feature type="region of interest" description="Disordered" evidence="1">
    <location>
        <begin position="105"/>
        <end position="213"/>
    </location>
</feature>
<dbReference type="Pfam" id="PF06658">
    <property type="entry name" value="DUF1168"/>
    <property type="match status" value="1"/>
</dbReference>
<gene>
    <name evidence="2" type="ORF">B0A54_08798</name>
</gene>
<feature type="region of interest" description="Disordered" evidence="1">
    <location>
        <begin position="1"/>
        <end position="79"/>
    </location>
</feature>
<organism evidence="2 3">
    <name type="scientific">Friedmanniomyces endolithicus</name>
    <dbReference type="NCBI Taxonomy" id="329885"/>
    <lineage>
        <taxon>Eukaryota</taxon>
        <taxon>Fungi</taxon>
        <taxon>Dikarya</taxon>
        <taxon>Ascomycota</taxon>
        <taxon>Pezizomycotina</taxon>
        <taxon>Dothideomycetes</taxon>
        <taxon>Dothideomycetidae</taxon>
        <taxon>Mycosphaerellales</taxon>
        <taxon>Teratosphaeriaceae</taxon>
        <taxon>Friedmanniomyces</taxon>
    </lineage>
</organism>
<sequence>MSEPIPESIPTSSDRRSHRPTKKRALTPVSQQSAQLEALFAHPDRPINLPSSSTSLSRTLAPPPEIVTNVQGSSAGAGSGEFHVYKASRRREYDRLRVMDEEVAREEADAEFEGRRVEQERRDREVLERNRAKREKSRLRAKKGKGGKGGMREGGEGDGAGAVVKKKLVPRKVGSVEQGADGRADGHDAAEEDMRDSGQAAGGDGAGITFHED</sequence>
<dbReference type="GO" id="GO:0003725">
    <property type="term" value="F:double-stranded RNA binding"/>
    <property type="evidence" value="ECO:0007669"/>
    <property type="project" value="InterPro"/>
</dbReference>
<evidence type="ECO:0008006" key="4">
    <source>
        <dbReference type="Google" id="ProtNLM"/>
    </source>
</evidence>
<comment type="caution">
    <text evidence="2">The sequence shown here is derived from an EMBL/GenBank/DDBJ whole genome shotgun (WGS) entry which is preliminary data.</text>
</comment>
<feature type="compositionally biased region" description="Low complexity" evidence="1">
    <location>
        <begin position="49"/>
        <end position="60"/>
    </location>
</feature>